<reference evidence="9" key="3">
    <citation type="submission" date="2025-09" db="UniProtKB">
        <authorList>
            <consortium name="Ensembl"/>
        </authorList>
    </citation>
    <scope>IDENTIFICATION</scope>
</reference>
<dbReference type="EMBL" id="ADFV01111796">
    <property type="status" value="NOT_ANNOTATED_CDS"/>
    <property type="molecule type" value="Genomic_DNA"/>
</dbReference>
<gene>
    <name evidence="9" type="primary">NUMA1</name>
</gene>
<feature type="compositionally biased region" description="Low complexity" evidence="6">
    <location>
        <begin position="918"/>
        <end position="940"/>
    </location>
</feature>
<feature type="compositionally biased region" description="Polar residues" evidence="6">
    <location>
        <begin position="603"/>
        <end position="616"/>
    </location>
</feature>
<dbReference type="CDD" id="cd22298">
    <property type="entry name" value="NuMA_LGNBD"/>
    <property type="match status" value="1"/>
</dbReference>
<dbReference type="GO" id="GO:0005813">
    <property type="term" value="C:centrosome"/>
    <property type="evidence" value="ECO:0007669"/>
    <property type="project" value="TreeGrafter"/>
</dbReference>
<dbReference type="InterPro" id="IPR051841">
    <property type="entry name" value="MT-Golgi_org_protein"/>
</dbReference>
<reference evidence="9" key="2">
    <citation type="submission" date="2025-08" db="UniProtKB">
        <authorList>
            <consortium name="Ensembl"/>
        </authorList>
    </citation>
    <scope>IDENTIFICATION</scope>
</reference>
<feature type="compositionally biased region" description="Basic and acidic residues" evidence="6">
    <location>
        <begin position="844"/>
        <end position="861"/>
    </location>
</feature>
<dbReference type="AlphaFoldDB" id="G1S615"/>
<feature type="coiled-coil region" evidence="5">
    <location>
        <begin position="220"/>
        <end position="254"/>
    </location>
</feature>
<feature type="domain" description="Nuclear mitotic apparatus protein 1 N-terminal hook" evidence="8">
    <location>
        <begin position="6"/>
        <end position="156"/>
    </location>
</feature>
<dbReference type="GO" id="GO:0008017">
    <property type="term" value="F:microtubule binding"/>
    <property type="evidence" value="ECO:0007669"/>
    <property type="project" value="TreeGrafter"/>
</dbReference>
<dbReference type="InParanoid" id="G1S615"/>
<evidence type="ECO:0000256" key="5">
    <source>
        <dbReference type="SAM" id="Coils"/>
    </source>
</evidence>
<sequence>MTLHATRGAALLSWVNSLHVADPVEAVLQLQDIGEYSGPNTCSFSSHGTEEGQQILKQPVSERLDFVCSFLQKNQKHPSSPECLVSAQKVLEGSELELAKMTMLLLYHSTMSSKSPRDWEQFEYKIQAELAVILKFVLDHEDGLNLNEDLENFLQKAPVPSTCSSTFPEELSPPSHQAKREICFLELQKVASSSSGNKYLSLRSPASPMGDILQTPQFQMRRLKKQLADERSNRDELELELAENRKLLTEKDAQIAMMQQRIDRLALLNEKQAASPLEPKELEELRDKNESLTMRLHETLKQCQDLKTEKSQMDRKINKLSEENGDLSFKLREFASHLQQLQDALNELTEEHSKATQEWLEKQAQLEKELSAALQDKKCLEEKNEILQGKISQLEEHLTQLRENPPQEKGEVLGDVLQVEELSKKLADSDQASKVQQQKLKAVQAQGGESQQEAQRLQARLNELQAQLSQKEQAAEHYKLQMEKAKTHYDAKKQQNQELQEQLQSLEQLQKENKELRAEAERLGHELQQAGLKTKEAEQTCRHLTAQVRSLEAQVAHADQQLRDLGKFQVATDALKSREPQAKPQLDLSIDSLDLSCEEGTPLSITSKLPRTQPDGTSVPGEPASPISQRLPAKVESLESLYFTPIPARSQAPLESSLDSLGDVFLDSGRKTRSARRRTTQIINITMTKKLDVEEPDSANSSFYSTRSAPASQASLRATSSTQSLARLGSPDYGNSALLSLPGYRPTTRSSARRSQAGVSSGAPPGRNSFYMGTCQDEPEQLDDWNRIAELQQRNRVCPPHLKTCYPLESRVSPGVTVQGLPSLSSLGIPPSKKATSCFPRPMTPRDRHEGRKQSTTEAQKKAAPASTKQADRRQSMAFSILNTPKKLGNSLLRRGASKKALSKASPNTRSGTRRSPRIATTTASAATASAIAATTATPRAKGKAKH</sequence>
<dbReference type="GO" id="GO:0000132">
    <property type="term" value="P:establishment of mitotic spindle orientation"/>
    <property type="evidence" value="ECO:0007669"/>
    <property type="project" value="TreeGrafter"/>
</dbReference>
<feature type="chain" id="PRO_5014167398" evidence="7">
    <location>
        <begin position="27"/>
        <end position="947"/>
    </location>
</feature>
<dbReference type="InterPro" id="IPR048724">
    <property type="entry name" value="NuMA_N_HOOK"/>
</dbReference>
<feature type="region of interest" description="Disordered" evidence="6">
    <location>
        <begin position="602"/>
        <end position="628"/>
    </location>
</feature>
<feature type="coiled-coil region" evidence="5">
    <location>
        <begin position="282"/>
        <end position="404"/>
    </location>
</feature>
<evidence type="ECO:0000256" key="2">
    <source>
        <dbReference type="ARBA" id="ARBA00022490"/>
    </source>
</evidence>
<evidence type="ECO:0000256" key="6">
    <source>
        <dbReference type="SAM" id="MobiDB-lite"/>
    </source>
</evidence>
<feature type="compositionally biased region" description="Polar residues" evidence="6">
    <location>
        <begin position="698"/>
        <end position="725"/>
    </location>
</feature>
<dbReference type="GO" id="GO:0000922">
    <property type="term" value="C:spindle pole"/>
    <property type="evidence" value="ECO:0007669"/>
    <property type="project" value="TreeGrafter"/>
</dbReference>
<feature type="compositionally biased region" description="Low complexity" evidence="6">
    <location>
        <begin position="823"/>
        <end position="832"/>
    </location>
</feature>
<dbReference type="GO" id="GO:0005737">
    <property type="term" value="C:cytoplasm"/>
    <property type="evidence" value="ECO:0007669"/>
    <property type="project" value="UniProtKB-SubCell"/>
</dbReference>
<evidence type="ECO:0000259" key="8">
    <source>
        <dbReference type="Pfam" id="PF21670"/>
    </source>
</evidence>
<dbReference type="Ensembl" id="ENSNLET00000022006.3">
    <property type="protein sequence ID" value="ENSNLEP00000020953.3"/>
    <property type="gene ID" value="ENSNLEG00000017241.3"/>
</dbReference>
<evidence type="ECO:0000256" key="4">
    <source>
        <dbReference type="ARBA" id="ARBA00023054"/>
    </source>
</evidence>
<dbReference type="Proteomes" id="UP000001073">
    <property type="component" value="Chromosome 15"/>
</dbReference>
<dbReference type="EMBL" id="ADFV01111795">
    <property type="status" value="NOT_ANNOTATED_CDS"/>
    <property type="molecule type" value="Genomic_DNA"/>
</dbReference>
<dbReference type="EMBL" id="ADFV01111797">
    <property type="status" value="NOT_ANNOTATED_CDS"/>
    <property type="molecule type" value="Genomic_DNA"/>
</dbReference>
<evidence type="ECO:0000256" key="1">
    <source>
        <dbReference type="ARBA" id="ARBA00004496"/>
    </source>
</evidence>
<dbReference type="PANTHER" id="PTHR18902">
    <property type="entry name" value="NUCLEAR MITOTIC APPARATUS PROTEIN 1-RELATED"/>
    <property type="match status" value="1"/>
</dbReference>
<dbReference type="CDD" id="cd22224">
    <property type="entry name" value="HkD_NuMA"/>
    <property type="match status" value="1"/>
</dbReference>
<dbReference type="GO" id="GO:0005876">
    <property type="term" value="C:spindle microtubule"/>
    <property type="evidence" value="ECO:0007669"/>
    <property type="project" value="TreeGrafter"/>
</dbReference>
<keyword evidence="7" id="KW-0732">Signal</keyword>
<comment type="subcellular location">
    <subcellularLocation>
        <location evidence="1">Cytoplasm</location>
    </subcellularLocation>
</comment>
<keyword evidence="3" id="KW-0597">Phosphoprotein</keyword>
<reference evidence="9 10" key="1">
    <citation type="submission" date="2012-10" db="EMBL/GenBank/DDBJ databases">
        <authorList>
            <consortium name="Gibbon Genome Sequencing Consortium"/>
        </authorList>
    </citation>
    <scope>NUCLEOTIDE SEQUENCE [LARGE SCALE GENOMIC DNA]</scope>
</reference>
<feature type="signal peptide" evidence="7">
    <location>
        <begin position="1"/>
        <end position="26"/>
    </location>
</feature>
<dbReference type="InterPro" id="IPR048726">
    <property type="entry name" value="NuMA_LGNBD"/>
</dbReference>
<accession>G1S615</accession>
<dbReference type="PANTHER" id="PTHR18902:SF24">
    <property type="entry name" value="NUCLEAR MITOTIC APPARATUS PROTEIN 1"/>
    <property type="match status" value="1"/>
</dbReference>
<dbReference type="FunCoup" id="G1S615">
    <property type="interactions" value="1475"/>
</dbReference>
<keyword evidence="4 5" id="KW-0175">Coiled coil</keyword>
<feature type="coiled-coil region" evidence="5">
    <location>
        <begin position="440"/>
        <end position="561"/>
    </location>
</feature>
<protein>
    <submittedName>
        <fullName evidence="9">Nuclear mitotic apparatus protein 1</fullName>
    </submittedName>
</protein>
<keyword evidence="2" id="KW-0963">Cytoplasm</keyword>
<dbReference type="STRING" id="61853.ENSNLEP00000020953"/>
<evidence type="ECO:0000256" key="3">
    <source>
        <dbReference type="ARBA" id="ARBA00022553"/>
    </source>
</evidence>
<feature type="region of interest" description="Disordered" evidence="6">
    <location>
        <begin position="889"/>
        <end position="947"/>
    </location>
</feature>
<keyword evidence="10" id="KW-1185">Reference proteome</keyword>
<evidence type="ECO:0000313" key="10">
    <source>
        <dbReference type="Proteomes" id="UP000001073"/>
    </source>
</evidence>
<evidence type="ECO:0000256" key="7">
    <source>
        <dbReference type="SAM" id="SignalP"/>
    </source>
</evidence>
<feature type="region of interest" description="Disordered" evidence="6">
    <location>
        <begin position="694"/>
        <end position="769"/>
    </location>
</feature>
<proteinExistence type="predicted"/>
<dbReference type="Pfam" id="PF21670">
    <property type="entry name" value="HOOK_N_NuMA"/>
    <property type="match status" value="1"/>
</dbReference>
<dbReference type="GeneTree" id="ENSGT00950000183078"/>
<organism evidence="9 10">
    <name type="scientific">Nomascus leucogenys</name>
    <name type="common">Northern white-cheeked gibbon</name>
    <name type="synonym">Hylobates leucogenys</name>
    <dbReference type="NCBI Taxonomy" id="61853"/>
    <lineage>
        <taxon>Eukaryota</taxon>
        <taxon>Metazoa</taxon>
        <taxon>Chordata</taxon>
        <taxon>Craniata</taxon>
        <taxon>Vertebrata</taxon>
        <taxon>Euteleostomi</taxon>
        <taxon>Mammalia</taxon>
        <taxon>Eutheria</taxon>
        <taxon>Euarchontoglires</taxon>
        <taxon>Primates</taxon>
        <taxon>Haplorrhini</taxon>
        <taxon>Catarrhini</taxon>
        <taxon>Hylobatidae</taxon>
        <taxon>Nomascus</taxon>
    </lineage>
</organism>
<evidence type="ECO:0000313" key="9">
    <source>
        <dbReference type="Ensembl" id="ENSNLEP00000020953.3"/>
    </source>
</evidence>
<dbReference type="OMA" id="NYMESEA"/>
<name>G1S615_NOMLE</name>
<feature type="compositionally biased region" description="Polar residues" evidence="6">
    <location>
        <begin position="747"/>
        <end position="759"/>
    </location>
</feature>
<feature type="region of interest" description="Disordered" evidence="6">
    <location>
        <begin position="823"/>
        <end position="875"/>
    </location>
</feature>